<protein>
    <submittedName>
        <fullName evidence="1">Serine hydrolase-domain-containing protein</fullName>
    </submittedName>
</protein>
<organism evidence="1 2">
    <name type="scientific">Hypoxylon rubiginosum</name>
    <dbReference type="NCBI Taxonomy" id="110542"/>
    <lineage>
        <taxon>Eukaryota</taxon>
        <taxon>Fungi</taxon>
        <taxon>Dikarya</taxon>
        <taxon>Ascomycota</taxon>
        <taxon>Pezizomycotina</taxon>
        <taxon>Sordariomycetes</taxon>
        <taxon>Xylariomycetidae</taxon>
        <taxon>Xylariales</taxon>
        <taxon>Hypoxylaceae</taxon>
        <taxon>Hypoxylon</taxon>
    </lineage>
</organism>
<name>A0ACB9YZP6_9PEZI</name>
<dbReference type="Proteomes" id="UP001497700">
    <property type="component" value="Unassembled WGS sequence"/>
</dbReference>
<keyword evidence="2" id="KW-1185">Reference proteome</keyword>
<accession>A0ACB9YZP6</accession>
<sequence>MSLSIRGRPIICFHFASAASVAPRSFAFTSFGPHHQLHRTLTTTMSAPAAPAVQPGSSSSVPKGKTEVKILMLHGYTQSGPLFSSKTKALSKLLAKTLSPAPLNLHPTLVFPTAPHRLRPSDIPGYVPGTGEDGEDEDEEESDSWAWFRKDEATGAYRGFERGMEAIAAAVRAAGGVDGVCGFSQGGATAALVASALEHPLRNPPADGPSPSSAGETADWSWVESLRAANGNRPLRFCVVYSGFYAPLDALNWLYEPRIVTPTLHFVGSLDTVVEESRSQGLVDRCLDPQVVVHPGGHYVPVAKDWVMVLAGWLRQRYQTAGATDKESL</sequence>
<evidence type="ECO:0000313" key="1">
    <source>
        <dbReference type="EMBL" id="KAI4864375.1"/>
    </source>
</evidence>
<reference evidence="1 2" key="1">
    <citation type="journal article" date="2022" name="New Phytol.">
        <title>Ecological generalism drives hyperdiversity of secondary metabolite gene clusters in xylarialean endophytes.</title>
        <authorList>
            <person name="Franco M.E.E."/>
            <person name="Wisecaver J.H."/>
            <person name="Arnold A.E."/>
            <person name="Ju Y.M."/>
            <person name="Slot J.C."/>
            <person name="Ahrendt S."/>
            <person name="Moore L.P."/>
            <person name="Eastman K.E."/>
            <person name="Scott K."/>
            <person name="Konkel Z."/>
            <person name="Mondo S.J."/>
            <person name="Kuo A."/>
            <person name="Hayes R.D."/>
            <person name="Haridas S."/>
            <person name="Andreopoulos B."/>
            <person name="Riley R."/>
            <person name="LaButti K."/>
            <person name="Pangilinan J."/>
            <person name="Lipzen A."/>
            <person name="Amirebrahimi M."/>
            <person name="Yan J."/>
            <person name="Adam C."/>
            <person name="Keymanesh K."/>
            <person name="Ng V."/>
            <person name="Louie K."/>
            <person name="Northen T."/>
            <person name="Drula E."/>
            <person name="Henrissat B."/>
            <person name="Hsieh H.M."/>
            <person name="Youens-Clark K."/>
            <person name="Lutzoni F."/>
            <person name="Miadlikowska J."/>
            <person name="Eastwood D.C."/>
            <person name="Hamelin R.C."/>
            <person name="Grigoriev I.V."/>
            <person name="U'Ren J.M."/>
        </authorList>
    </citation>
    <scope>NUCLEOTIDE SEQUENCE [LARGE SCALE GENOMIC DNA]</scope>
    <source>
        <strain evidence="1 2">CBS 119005</strain>
    </source>
</reference>
<keyword evidence="1" id="KW-0378">Hydrolase</keyword>
<gene>
    <name evidence="1" type="ORF">F4820DRAFT_423852</name>
</gene>
<evidence type="ECO:0000313" key="2">
    <source>
        <dbReference type="Proteomes" id="UP001497700"/>
    </source>
</evidence>
<dbReference type="EMBL" id="MU393487">
    <property type="protein sequence ID" value="KAI4864375.1"/>
    <property type="molecule type" value="Genomic_DNA"/>
</dbReference>
<comment type="caution">
    <text evidence="1">The sequence shown here is derived from an EMBL/GenBank/DDBJ whole genome shotgun (WGS) entry which is preliminary data.</text>
</comment>
<proteinExistence type="predicted"/>